<evidence type="ECO:0000313" key="3">
    <source>
        <dbReference type="EMBL" id="NIF24052.1"/>
    </source>
</evidence>
<keyword evidence="3" id="KW-0808">Transferase</keyword>
<dbReference type="Proteomes" id="UP001515683">
    <property type="component" value="Unassembled WGS sequence"/>
</dbReference>
<dbReference type="EMBL" id="VWXF01000011">
    <property type="protein sequence ID" value="NIF24052.1"/>
    <property type="molecule type" value="Genomic_DNA"/>
</dbReference>
<sequence length="253" mass="28641">MAQMDFDSLFFPEESTVTPAKRMRRPEEARREFLKVFSTTAHAHHRRDVFRDFVNLAARELDLCRVRSPENIREAKAICDRYRPEDMQAVSTLFNLMVEAMGGPLDDFLGGVFMELELGSDAMAQYFTPFHVSQLLAGLSYAREPAGNIVMLHEPSCGAGGMILAYAEQLETRGLNYQEMLFAHCIDIDALAADMCFVQLSLRGIAAEVVTGNTLTLEAWQVRHTPVYHLGEWAKRLDQLKRLDRIKALLQVA</sequence>
<dbReference type="InterPro" id="IPR003356">
    <property type="entry name" value="DNA_methylase_A-5"/>
</dbReference>
<dbReference type="Pfam" id="PF02384">
    <property type="entry name" value="N6_Mtase"/>
    <property type="match status" value="1"/>
</dbReference>
<comment type="similarity">
    <text evidence="1">Belongs to the N(4)/N(6)-methyltransferase family.</text>
</comment>
<dbReference type="Gene3D" id="3.40.50.150">
    <property type="entry name" value="Vaccinia Virus protein VP39"/>
    <property type="match status" value="1"/>
</dbReference>
<comment type="caution">
    <text evidence="3">The sequence shown here is derived from an EMBL/GenBank/DDBJ whole genome shotgun (WGS) entry which is preliminary data.</text>
</comment>
<dbReference type="InterPro" id="IPR029063">
    <property type="entry name" value="SAM-dependent_MTases_sf"/>
</dbReference>
<dbReference type="GO" id="GO:0032259">
    <property type="term" value="P:methylation"/>
    <property type="evidence" value="ECO:0007669"/>
    <property type="project" value="UniProtKB-KW"/>
</dbReference>
<keyword evidence="3" id="KW-0489">Methyltransferase</keyword>
<accession>A0ABX0RFB2</accession>
<dbReference type="SUPFAM" id="SSF53335">
    <property type="entry name" value="S-adenosyl-L-methionine-dependent methyltransferases"/>
    <property type="match status" value="1"/>
</dbReference>
<reference evidence="3 4" key="1">
    <citation type="journal article" date="2019" name="bioRxiv">
        <title>Bacteria contribute to plant secondary compound degradation in a generalist herbivore system.</title>
        <authorList>
            <person name="Francoeur C.B."/>
            <person name="Khadempour L."/>
            <person name="Moreira-Soto R.D."/>
            <person name="Gotting K."/>
            <person name="Book A.J."/>
            <person name="Pinto-Tomas A.A."/>
            <person name="Keefover-Ring K."/>
            <person name="Currie C.R."/>
        </authorList>
    </citation>
    <scope>NUCLEOTIDE SEQUENCE [LARGE SCALE GENOMIC DNA]</scope>
    <source>
        <strain evidence="3">Acro-835</strain>
    </source>
</reference>
<organism evidence="3 4">
    <name type="scientific">Candidatus Pantoea multigeneris</name>
    <dbReference type="NCBI Taxonomy" id="2608357"/>
    <lineage>
        <taxon>Bacteria</taxon>
        <taxon>Pseudomonadati</taxon>
        <taxon>Pseudomonadota</taxon>
        <taxon>Gammaproteobacteria</taxon>
        <taxon>Enterobacterales</taxon>
        <taxon>Erwiniaceae</taxon>
        <taxon>Pantoea</taxon>
    </lineage>
</organism>
<name>A0ABX0RFB2_9GAMM</name>
<evidence type="ECO:0000256" key="1">
    <source>
        <dbReference type="ARBA" id="ARBA00006594"/>
    </source>
</evidence>
<feature type="domain" description="DNA methylase adenine-specific" evidence="2">
    <location>
        <begin position="123"/>
        <end position="221"/>
    </location>
</feature>
<evidence type="ECO:0000313" key="4">
    <source>
        <dbReference type="Proteomes" id="UP001515683"/>
    </source>
</evidence>
<protein>
    <submittedName>
        <fullName evidence="3">SAM-dependent DNA methyltransferase</fullName>
    </submittedName>
</protein>
<dbReference type="GO" id="GO:0008168">
    <property type="term" value="F:methyltransferase activity"/>
    <property type="evidence" value="ECO:0007669"/>
    <property type="project" value="UniProtKB-KW"/>
</dbReference>
<keyword evidence="4" id="KW-1185">Reference proteome</keyword>
<gene>
    <name evidence="3" type="ORF">F3J40_21010</name>
</gene>
<proteinExistence type="inferred from homology"/>
<evidence type="ECO:0000259" key="2">
    <source>
        <dbReference type="Pfam" id="PF02384"/>
    </source>
</evidence>